<keyword evidence="2" id="KW-0675">Receptor</keyword>
<reference evidence="2 3" key="1">
    <citation type="submission" date="2019-08" db="EMBL/GenBank/DDBJ databases">
        <title>Whole genome of Aphis craccivora.</title>
        <authorList>
            <person name="Voronova N.V."/>
            <person name="Shulinski R.S."/>
            <person name="Bandarenka Y.V."/>
            <person name="Zhorov D.G."/>
            <person name="Warner D."/>
        </authorList>
    </citation>
    <scope>NUCLEOTIDE SEQUENCE [LARGE SCALE GENOMIC DNA]</scope>
    <source>
        <strain evidence="2">180601</strain>
        <tissue evidence="2">Whole Body</tissue>
    </source>
</reference>
<gene>
    <name evidence="2" type="ORF">FWK35_00033988</name>
</gene>
<proteinExistence type="predicted"/>
<feature type="non-terminal residue" evidence="2">
    <location>
        <position position="1"/>
    </location>
</feature>
<dbReference type="EMBL" id="VUJU01007669">
    <property type="protein sequence ID" value="KAF0742241.1"/>
    <property type="molecule type" value="Genomic_DNA"/>
</dbReference>
<organism evidence="2 3">
    <name type="scientific">Aphis craccivora</name>
    <name type="common">Cowpea aphid</name>
    <dbReference type="NCBI Taxonomy" id="307492"/>
    <lineage>
        <taxon>Eukaryota</taxon>
        <taxon>Metazoa</taxon>
        <taxon>Ecdysozoa</taxon>
        <taxon>Arthropoda</taxon>
        <taxon>Hexapoda</taxon>
        <taxon>Insecta</taxon>
        <taxon>Pterygota</taxon>
        <taxon>Neoptera</taxon>
        <taxon>Paraneoptera</taxon>
        <taxon>Hemiptera</taxon>
        <taxon>Sternorrhyncha</taxon>
        <taxon>Aphidomorpha</taxon>
        <taxon>Aphidoidea</taxon>
        <taxon>Aphididae</taxon>
        <taxon>Aphidini</taxon>
        <taxon>Aphis</taxon>
        <taxon>Aphis</taxon>
    </lineage>
</organism>
<name>A0A6G0XPR0_APHCR</name>
<keyword evidence="1" id="KW-0812">Transmembrane</keyword>
<feature type="transmembrane region" description="Helical" evidence="1">
    <location>
        <begin position="795"/>
        <end position="816"/>
    </location>
</feature>
<dbReference type="SUPFAM" id="SSF54001">
    <property type="entry name" value="Cysteine proteinases"/>
    <property type="match status" value="2"/>
</dbReference>
<keyword evidence="1" id="KW-0472">Membrane</keyword>
<dbReference type="Proteomes" id="UP000478052">
    <property type="component" value="Unassembled WGS sequence"/>
</dbReference>
<accession>A0A6G0XPR0</accession>
<comment type="caution">
    <text evidence="2">The sequence shown here is derived from an EMBL/GenBank/DDBJ whole genome shotgun (WGS) entry which is preliminary data.</text>
</comment>
<dbReference type="AlphaFoldDB" id="A0A6G0XPR0"/>
<protein>
    <submittedName>
        <fullName evidence="2">Odorant receptor 67a</fullName>
    </submittedName>
</protein>
<feature type="transmembrane region" description="Helical" evidence="1">
    <location>
        <begin position="697"/>
        <end position="719"/>
    </location>
</feature>
<evidence type="ECO:0000313" key="3">
    <source>
        <dbReference type="Proteomes" id="UP000478052"/>
    </source>
</evidence>
<sequence length="909" mass="105374">LEIEKNDSFEDWRGLGKPIITKNVSCYDTKESNNITNGSKKLEKKTKINKKSNYLEKDPTVLFYNDRSKTKSIVLGILKNGNISDLKPVKIDGFSYTLTNTCAFDSLFHLICTSYVDSKQYSAYIDQEISYDFFELVSTASKDGINAQTYRKRVVILIKVMGTLKTWNEHPSGLRNFDCSCTMAFMIQNIFTNYFSLVTIKKCLNCSFTKRRENVTISVKLPTENLDFLNDALTSMFLDDPKSCQHCQIGNIELVKEYGKQIFIEPYVPLTARQNTDKDLDICVVLSEIPKTLTVQQQLYNLRGIINFIPPTSKKLQAMGHYITYCWRHATNRWEKYDDLSTTARVVRPPTIAKKNDGKVNEFNLEVQKYDDKVNEPNLEFEKNDGNEINLEYEKNYGNEEFGLEVENMVKIMQYSAYIDQEISYHFFELVSTASKDGINAQKYRKRVVILIKVMGTLKTWNEHPSGLRNFDCSCIMAFMIQNIFTNYFSLVTIEKCLHCSFTKRRENVTISVKLPTENLDFLNDALTSMFLDDPKSCQHCQIGNIELVKEYGKQIFIEPYVPLTARQNTEKDLDICVILNEIPKTLTVQQQLYNLRGIINFIPPTSKKLQAMGHYITYCWRHATNRWEKYDDLSTTAKVVRPPTIAKTCLTYNTIQIMNTTEKNYAFDLTLFKTIGYYQMIDPNCKKIFGFNIYNVINMVIVVFTSVITVIGLSGFFYKPDNITYKKTSFKDIQILFYLACIVVGNLKICITIYNAKTIWKLFKVAHESFLSNKYWKQNKHKINKCGKKFAKIFPWYLFIFLMTAFAWSIVPIVVNNHVASKETQNDENIYMTNIANMRYPITAKTYNKFYNGFYVSEFIVVWYSAYGLVVFDLLTLGLLQLLATHYEIIASAYENFNMTKNEIAFDG</sequence>
<keyword evidence="3" id="KW-1185">Reference proteome</keyword>
<feature type="transmembrane region" description="Helical" evidence="1">
    <location>
        <begin position="734"/>
        <end position="755"/>
    </location>
</feature>
<dbReference type="InterPro" id="IPR038765">
    <property type="entry name" value="Papain-like_cys_pep_sf"/>
</dbReference>
<dbReference type="OrthoDB" id="6776730at2759"/>
<keyword evidence="1" id="KW-1133">Transmembrane helix</keyword>
<evidence type="ECO:0000256" key="1">
    <source>
        <dbReference type="SAM" id="Phobius"/>
    </source>
</evidence>
<feature type="transmembrane region" description="Helical" evidence="1">
    <location>
        <begin position="862"/>
        <end position="885"/>
    </location>
</feature>
<evidence type="ECO:0000313" key="2">
    <source>
        <dbReference type="EMBL" id="KAF0742241.1"/>
    </source>
</evidence>